<reference evidence="3" key="2">
    <citation type="submission" date="2017-02" db="UniProtKB">
        <authorList>
            <consortium name="WormBaseParasite"/>
        </authorList>
    </citation>
    <scope>IDENTIFICATION</scope>
</reference>
<protein>
    <submittedName>
        <fullName evidence="3">Uncharacterized protein</fullName>
    </submittedName>
</protein>
<proteinExistence type="predicted"/>
<evidence type="ECO:0000313" key="2">
    <source>
        <dbReference type="Proteomes" id="UP000035642"/>
    </source>
</evidence>
<evidence type="ECO:0000256" key="1">
    <source>
        <dbReference type="SAM" id="MobiDB-lite"/>
    </source>
</evidence>
<accession>A0A0K0D3G8</accession>
<feature type="region of interest" description="Disordered" evidence="1">
    <location>
        <begin position="71"/>
        <end position="92"/>
    </location>
</feature>
<dbReference type="Proteomes" id="UP000035642">
    <property type="component" value="Unassembled WGS sequence"/>
</dbReference>
<dbReference type="WBParaSite" id="ACAC_0000461301-mRNA-1">
    <property type="protein sequence ID" value="ACAC_0000461301-mRNA-1"/>
    <property type="gene ID" value="ACAC_0000461301"/>
</dbReference>
<keyword evidence="2" id="KW-1185">Reference proteome</keyword>
<feature type="compositionally biased region" description="Basic and acidic residues" evidence="1">
    <location>
        <begin position="71"/>
        <end position="84"/>
    </location>
</feature>
<dbReference type="AlphaFoldDB" id="A0A0K0D3G8"/>
<evidence type="ECO:0000313" key="3">
    <source>
        <dbReference type="WBParaSite" id="ACAC_0000461301-mRNA-1"/>
    </source>
</evidence>
<name>A0A0K0D3G8_ANGCA</name>
<reference evidence="2" key="1">
    <citation type="submission" date="2012-09" db="EMBL/GenBank/DDBJ databases">
        <authorList>
            <person name="Martin A.A."/>
        </authorList>
    </citation>
    <scope>NUCLEOTIDE SEQUENCE</scope>
</reference>
<sequence>MLNTVKKTNLNFLAPKEPPNSLRCTGQYGEAAKIPDPMEAAWITKNYEDDLYLEFTYVRVLDRRLAHASKNDKLRRYRPGREETTPPIQRRL</sequence>
<organism evidence="2 3">
    <name type="scientific">Angiostrongylus cantonensis</name>
    <name type="common">Rat lungworm</name>
    <dbReference type="NCBI Taxonomy" id="6313"/>
    <lineage>
        <taxon>Eukaryota</taxon>
        <taxon>Metazoa</taxon>
        <taxon>Ecdysozoa</taxon>
        <taxon>Nematoda</taxon>
        <taxon>Chromadorea</taxon>
        <taxon>Rhabditida</taxon>
        <taxon>Rhabditina</taxon>
        <taxon>Rhabditomorpha</taxon>
        <taxon>Strongyloidea</taxon>
        <taxon>Metastrongylidae</taxon>
        <taxon>Angiostrongylus</taxon>
    </lineage>
</organism>